<organism evidence="1 2">
    <name type="scientific">Deinococcus marmoris</name>
    <dbReference type="NCBI Taxonomy" id="249408"/>
    <lineage>
        <taxon>Bacteria</taxon>
        <taxon>Thermotogati</taxon>
        <taxon>Deinococcota</taxon>
        <taxon>Deinococci</taxon>
        <taxon>Deinococcales</taxon>
        <taxon>Deinococcaceae</taxon>
        <taxon>Deinococcus</taxon>
    </lineage>
</organism>
<name>A0A1U7P1G3_9DEIO</name>
<keyword evidence="2" id="KW-1185">Reference proteome</keyword>
<dbReference type="AlphaFoldDB" id="A0A1U7P1G3"/>
<proteinExistence type="predicted"/>
<sequence>MTGGNVGQRRHLRCAGGCLRLGSGHAECQSGGEDEQAFLHIEPPKVVARRKRLNTASEGDAGASYRVSSPGVIHRFVLSRLRNCVLQPERLPRNGCTGVRSEWMIQA</sequence>
<evidence type="ECO:0000313" key="2">
    <source>
        <dbReference type="Proteomes" id="UP000186607"/>
    </source>
</evidence>
<dbReference type="Proteomes" id="UP000186607">
    <property type="component" value="Unassembled WGS sequence"/>
</dbReference>
<reference evidence="1 2" key="1">
    <citation type="submission" date="2017-01" db="EMBL/GenBank/DDBJ databases">
        <title>Genome Analysis of Deinococcus marmoris KOPRI26562.</title>
        <authorList>
            <person name="Kim J.H."/>
            <person name="Oh H.-M."/>
        </authorList>
    </citation>
    <scope>NUCLEOTIDE SEQUENCE [LARGE SCALE GENOMIC DNA]</scope>
    <source>
        <strain evidence="1 2">KOPRI26562</strain>
    </source>
</reference>
<protein>
    <submittedName>
        <fullName evidence="1">Uncharacterized protein</fullName>
    </submittedName>
</protein>
<accession>A0A1U7P1G3</accession>
<dbReference type="EMBL" id="MSTI01000046">
    <property type="protein sequence ID" value="OLV19000.1"/>
    <property type="molecule type" value="Genomic_DNA"/>
</dbReference>
<gene>
    <name evidence="1" type="ORF">BOO71_0004024</name>
</gene>
<evidence type="ECO:0000313" key="1">
    <source>
        <dbReference type="EMBL" id="OLV19000.1"/>
    </source>
</evidence>
<comment type="caution">
    <text evidence="1">The sequence shown here is derived from an EMBL/GenBank/DDBJ whole genome shotgun (WGS) entry which is preliminary data.</text>
</comment>